<accession>A0A4R6UTV4</accession>
<dbReference type="GO" id="GO:0080120">
    <property type="term" value="P:CAAX-box protein maturation"/>
    <property type="evidence" value="ECO:0007669"/>
    <property type="project" value="UniProtKB-ARBA"/>
</dbReference>
<keyword evidence="1" id="KW-0812">Transmembrane</keyword>
<feature type="domain" description="CAAX prenyl protease 2/Lysostaphin resistance protein A-like" evidence="2">
    <location>
        <begin position="132"/>
        <end position="232"/>
    </location>
</feature>
<evidence type="ECO:0000256" key="1">
    <source>
        <dbReference type="SAM" id="Phobius"/>
    </source>
</evidence>
<evidence type="ECO:0000259" key="2">
    <source>
        <dbReference type="Pfam" id="PF02517"/>
    </source>
</evidence>
<evidence type="ECO:0000313" key="3">
    <source>
        <dbReference type="EMBL" id="TDQ49309.1"/>
    </source>
</evidence>
<dbReference type="AlphaFoldDB" id="A0A4R6UTV4"/>
<dbReference type="Pfam" id="PF02517">
    <property type="entry name" value="Rce1-like"/>
    <property type="match status" value="1"/>
</dbReference>
<dbReference type="InterPro" id="IPR042150">
    <property type="entry name" value="MmRce1-like"/>
</dbReference>
<keyword evidence="1" id="KW-1133">Transmembrane helix</keyword>
<gene>
    <name evidence="3" type="ORF">EV696_10413</name>
</gene>
<protein>
    <submittedName>
        <fullName evidence="3">CAAX prenyl protease-like protein</fullName>
    </submittedName>
</protein>
<dbReference type="GO" id="GO:0004175">
    <property type="term" value="F:endopeptidase activity"/>
    <property type="evidence" value="ECO:0007669"/>
    <property type="project" value="UniProtKB-ARBA"/>
</dbReference>
<reference evidence="3 4" key="1">
    <citation type="submission" date="2019-03" db="EMBL/GenBank/DDBJ databases">
        <title>Genomic Encyclopedia of Type Strains, Phase IV (KMG-IV): sequencing the most valuable type-strain genomes for metagenomic binning, comparative biology and taxonomic classification.</title>
        <authorList>
            <person name="Goeker M."/>
        </authorList>
    </citation>
    <scope>NUCLEOTIDE SEQUENCE [LARGE SCALE GENOMIC DNA]</scope>
    <source>
        <strain evidence="3 4">DSM 103792</strain>
    </source>
</reference>
<proteinExistence type="predicted"/>
<dbReference type="GO" id="GO:0006508">
    <property type="term" value="P:proteolysis"/>
    <property type="evidence" value="ECO:0007669"/>
    <property type="project" value="UniProtKB-KW"/>
</dbReference>
<dbReference type="PANTHER" id="PTHR35797">
    <property type="entry name" value="PROTEASE-RELATED"/>
    <property type="match status" value="1"/>
</dbReference>
<dbReference type="InterPro" id="IPR003675">
    <property type="entry name" value="Rce1/LyrA-like_dom"/>
</dbReference>
<keyword evidence="4" id="KW-1185">Reference proteome</keyword>
<name>A0A4R6UTV4_9GAMM</name>
<dbReference type="PANTHER" id="PTHR35797:SF1">
    <property type="entry name" value="PROTEASE"/>
    <property type="match status" value="1"/>
</dbReference>
<dbReference type="Proteomes" id="UP000295375">
    <property type="component" value="Unassembled WGS sequence"/>
</dbReference>
<feature type="transmembrane region" description="Helical" evidence="1">
    <location>
        <begin position="76"/>
        <end position="103"/>
    </location>
</feature>
<keyword evidence="3" id="KW-0378">Hydrolase</keyword>
<comment type="caution">
    <text evidence="3">The sequence shown here is derived from an EMBL/GenBank/DDBJ whole genome shotgun (WGS) entry which is preliminary data.</text>
</comment>
<feature type="transmembrane region" description="Helical" evidence="1">
    <location>
        <begin position="123"/>
        <end position="142"/>
    </location>
</feature>
<feature type="transmembrane region" description="Helical" evidence="1">
    <location>
        <begin position="162"/>
        <end position="181"/>
    </location>
</feature>
<dbReference type="EMBL" id="SNYM01000004">
    <property type="protein sequence ID" value="TDQ49309.1"/>
    <property type="molecule type" value="Genomic_DNA"/>
</dbReference>
<dbReference type="RefSeq" id="WP_133588789.1">
    <property type="nucleotide sequence ID" value="NZ_CP037953.1"/>
</dbReference>
<feature type="transmembrane region" description="Helical" evidence="1">
    <location>
        <begin position="12"/>
        <end position="32"/>
    </location>
</feature>
<feature type="transmembrane region" description="Helical" evidence="1">
    <location>
        <begin position="193"/>
        <end position="213"/>
    </location>
</feature>
<feature type="transmembrane region" description="Helical" evidence="1">
    <location>
        <begin position="44"/>
        <end position="64"/>
    </location>
</feature>
<feature type="transmembrane region" description="Helical" evidence="1">
    <location>
        <begin position="220"/>
        <end position="238"/>
    </location>
</feature>
<keyword evidence="3" id="KW-0645">Protease</keyword>
<organism evidence="3 4">
    <name type="scientific">Permianibacter aggregans</name>
    <dbReference type="NCBI Taxonomy" id="1510150"/>
    <lineage>
        <taxon>Bacteria</taxon>
        <taxon>Pseudomonadati</taxon>
        <taxon>Pseudomonadota</taxon>
        <taxon>Gammaproteobacteria</taxon>
        <taxon>Pseudomonadales</taxon>
        <taxon>Pseudomonadaceae</taxon>
        <taxon>Permianibacter</taxon>
    </lineage>
</organism>
<feature type="transmembrane region" description="Helical" evidence="1">
    <location>
        <begin position="250"/>
        <end position="272"/>
    </location>
</feature>
<dbReference type="OrthoDB" id="3693644at2"/>
<keyword evidence="1" id="KW-0472">Membrane</keyword>
<sequence>MAASNPNGSRNTFLCFLTIFLPLWSLANIVQLQQWLSPDWAVQLLMWSPGVAALLTMLLRGIPLRKIGWRPGSVKVLLAGYGLPLLAATVLYVGLAAAGLITLNFGALQQEVSRALGAQLSPILIFVITGTVAFLFGLLPALGEEIGWRGFLTPLLRSEHSALKTSLIVGVIWAAYHYPGLLLGEYHGQGNRWLELSLFTVMILAMSVIMTCLRERSASVWPAAIFHASHNCFLQAWYGPMTVQDADSAFWAGEFGVGMAVVYSVLAIGMVWSQKRKVVVSTERVGALV</sequence>
<evidence type="ECO:0000313" key="4">
    <source>
        <dbReference type="Proteomes" id="UP000295375"/>
    </source>
</evidence>